<reference evidence="19" key="3">
    <citation type="submission" date="2019-05" db="PDB data bank">
        <title>expanded bat circovirus with DNA VLP.</title>
        <authorList>
            <person name="Forwood J.K."/>
            <person name="Luque D."/>
            <person name="Mata C.P."/>
            <person name="Das S."/>
            <person name="Raidal S."/>
        </authorList>
    </citation>
    <scope>STRUCTURE BY ELECTRON MICROSCOPY (3.85 ANGSTROMS) OF 1-233</scope>
</reference>
<evidence type="ECO:0000256" key="2">
    <source>
        <dbReference type="ARBA" id="ARBA00004328"/>
    </source>
</evidence>
<dbReference type="GO" id="GO:0039615">
    <property type="term" value="C:T=1 icosahedral viral capsid"/>
    <property type="evidence" value="ECO:0007669"/>
    <property type="project" value="UniProtKB-KW"/>
</dbReference>
<evidence type="ECO:0000256" key="10">
    <source>
        <dbReference type="ARBA" id="ARBA00022804"/>
    </source>
</evidence>
<keyword evidence="11" id="KW-0946">Virion</keyword>
<dbReference type="KEGG" id="vg:15486964"/>
<keyword evidence="9" id="KW-1162">Viral penetration into host cytoplasm</keyword>
<evidence type="ECO:0000256" key="12">
    <source>
        <dbReference type="ARBA" id="ARBA00022890"/>
    </source>
</evidence>
<dbReference type="RefSeq" id="YP_007974238.1">
    <property type="nucleotide sequence ID" value="NC_021206.1"/>
</dbReference>
<dbReference type="PDB" id="6RPL">
    <property type="method" value="EM"/>
    <property type="resolution" value="3.85 A"/>
    <property type="chains" value="u=1-233"/>
</dbReference>
<gene>
    <name evidence="16" type="primary">cap</name>
</gene>
<keyword evidence="7" id="KW-1048">Host nucleus</keyword>
<evidence type="ECO:0000256" key="3">
    <source>
        <dbReference type="ARBA" id="ARBA00010301"/>
    </source>
</evidence>
<dbReference type="GeneID" id="15486964"/>
<dbReference type="InterPro" id="IPR038652">
    <property type="entry name" value="Circovirus_capsid_sf"/>
</dbReference>
<dbReference type="Gene3D" id="2.60.120.950">
    <property type="entry name" value="Circovirus capsid protein"/>
    <property type="match status" value="1"/>
</dbReference>
<comment type="subcellular location">
    <subcellularLocation>
        <location evidence="1">Host nucleus</location>
    </subcellularLocation>
    <subcellularLocation>
        <location evidence="2">Virion</location>
    </subcellularLocation>
</comment>
<dbReference type="OrthoDB" id="7660at10239"/>
<evidence type="ECO:0000256" key="7">
    <source>
        <dbReference type="ARBA" id="ARBA00022562"/>
    </source>
</evidence>
<evidence type="ECO:0000313" key="16">
    <source>
        <dbReference type="EMBL" id="AGL09952.1"/>
    </source>
</evidence>
<comment type="subunit">
    <text evidence="15">Homomultimer. Assembles in the nucleus, presumably in an immature form, then migrates to the cytoplasm once assembled as mature virion. Interacts with Rep; this interaction relocates Rep into the nucleus.</text>
</comment>
<evidence type="ECO:0007829" key="20">
    <source>
        <dbReference type="PDB" id="6RPO"/>
    </source>
</evidence>
<evidence type="ECO:0000256" key="8">
    <source>
        <dbReference type="ARBA" id="ARBA00022581"/>
    </source>
</evidence>
<dbReference type="SMR" id="R4L4W6"/>
<reference evidence="20" key="2">
    <citation type="submission" date="2019-05" db="PDB data bank">
        <title>bat circovirus without DNA VLP.</title>
        <authorList>
            <person name="Forwood J.K."/>
            <person name="Luque D."/>
            <person name="Mata C.P."/>
            <person name="Das S."/>
            <person name="Raidal S."/>
        </authorList>
    </citation>
    <scope>STRUCTURE BY ELECTRON MICROSCOPY (2.39 ANGSTROMS) OF 1-233</scope>
</reference>
<evidence type="ECO:0000256" key="13">
    <source>
        <dbReference type="ARBA" id="ARBA00023125"/>
    </source>
</evidence>
<keyword evidence="5" id="KW-1163">Viral penetration into host nucleus</keyword>
<proteinExistence type="evidence at protein level"/>
<comment type="similarity">
    <text evidence="3">Belongs to the circoviridae capsid protein family.</text>
</comment>
<keyword evidence="4" id="KW-1140">T=1 icosahedral capsid protein</keyword>
<evidence type="ECO:0000256" key="4">
    <source>
        <dbReference type="ARBA" id="ARBA00022431"/>
    </source>
</evidence>
<evidence type="ECO:0000256" key="5">
    <source>
        <dbReference type="ARBA" id="ARBA00022524"/>
    </source>
</evidence>
<evidence type="ECO:0000256" key="9">
    <source>
        <dbReference type="ARBA" id="ARBA00022595"/>
    </source>
</evidence>
<dbReference type="PDB" id="6RPO">
    <property type="method" value="EM"/>
    <property type="resolution" value="2.39 A"/>
    <property type="chains" value="u=1-233"/>
</dbReference>
<organism evidence="16 17">
    <name type="scientific">Bat associated circovirus 2</name>
    <dbReference type="NCBI Taxonomy" id="1868219"/>
    <lineage>
        <taxon>Viruses</taxon>
        <taxon>Monodnaviria</taxon>
        <taxon>Shotokuvirae</taxon>
        <taxon>Cressdnaviricota</taxon>
        <taxon>Arfiviricetes</taxon>
        <taxon>Cirlivirales</taxon>
        <taxon>Circoviridae</taxon>
        <taxon>Circovirus</taxon>
        <taxon>Circovirus vleermuis</taxon>
    </lineage>
</organism>
<dbReference type="GO" id="GO:0075509">
    <property type="term" value="P:endocytosis involved in viral entry into host cell"/>
    <property type="evidence" value="ECO:0007669"/>
    <property type="project" value="UniProtKB-KW"/>
</dbReference>
<keyword evidence="17" id="KW-1185">Reference proteome</keyword>
<keyword evidence="18 19" id="KW-0002">3D-structure</keyword>
<evidence type="ECO:0000313" key="17">
    <source>
        <dbReference type="Proteomes" id="UP000150423"/>
    </source>
</evidence>
<dbReference type="InterPro" id="IPR003383">
    <property type="entry name" value="Circovirus_capsid"/>
</dbReference>
<dbReference type="GO" id="GO:0003677">
    <property type="term" value="F:DNA binding"/>
    <property type="evidence" value="ECO:0007669"/>
    <property type="project" value="UniProtKB-KW"/>
</dbReference>
<evidence type="ECO:0000256" key="14">
    <source>
        <dbReference type="ARBA" id="ARBA00023296"/>
    </source>
</evidence>
<evidence type="ECO:0000256" key="15">
    <source>
        <dbReference type="ARBA" id="ARBA00046863"/>
    </source>
</evidence>
<dbReference type="GO" id="GO:0019069">
    <property type="term" value="P:viral capsid assembly"/>
    <property type="evidence" value="ECO:0007669"/>
    <property type="project" value="InterPro"/>
</dbReference>
<evidence type="ECO:0000256" key="11">
    <source>
        <dbReference type="ARBA" id="ARBA00022844"/>
    </source>
</evidence>
<dbReference type="GO" id="GO:0042025">
    <property type="term" value="C:host cell nucleus"/>
    <property type="evidence" value="ECO:0007669"/>
    <property type="project" value="UniProtKB-SubCell"/>
</dbReference>
<reference evidence="16 17" key="1">
    <citation type="journal article" date="2013" name="PLoS ONE">
        <title>Virome profiling of bats from myanmar by metagenomic analysis of tissue samples reveals more novel Mammalian viruses.</title>
        <authorList>
            <person name="He B."/>
            <person name="Li Z."/>
            <person name="Yang F."/>
            <person name="Zheng J."/>
            <person name="Feng Y."/>
            <person name="Guo H."/>
            <person name="Li Y."/>
            <person name="Wang Y."/>
            <person name="Su N."/>
            <person name="Zhang F."/>
            <person name="Fan Q."/>
            <person name="Tu C."/>
        </authorList>
    </citation>
    <scope>NUCLEOTIDE SEQUENCE [LARGE SCALE GENOMIC DNA]</scope>
    <source>
        <strain evidence="16">XOR7</strain>
    </source>
</reference>
<accession>R4L4W6</accession>
<dbReference type="PDB" id="6RPK">
    <property type="method" value="EM"/>
    <property type="resolution" value="2.84 A"/>
    <property type="chains" value="u=43-233"/>
</dbReference>
<evidence type="ECO:0007829" key="19">
    <source>
        <dbReference type="PDB" id="6RPL"/>
    </source>
</evidence>
<keyword evidence="14" id="KW-1160">Virus entry into host cell</keyword>
<dbReference type="Proteomes" id="UP000150423">
    <property type="component" value="Segment"/>
</dbReference>
<sequence length="243" mass="28869">MVYRRRRGRGRRARPMSSLGRLLYRKPWLMHPRFRARYRWRRKNGITNLRLTRQVELWVPKDAANASFYVNHYTFDLDDFIPAGTQLNSSPLPFKYYRIRKVKVEFQPRLPITSPFRGYGSTVPILDGAFVTPATGESDPIWDPYINFSGRHVIRTPAWYHKRYFTPKPLIDGNTGFFQPNNKQNALWFPNKQGQNIQWSGLGFAMQKGNEAYNYQVRFTLYVQFREFDLFNNKYTAHMDVPL</sequence>
<dbReference type="GO" id="GO:0019062">
    <property type="term" value="P:virion attachment to host cell"/>
    <property type="evidence" value="ECO:0007669"/>
    <property type="project" value="UniProtKB-KW"/>
</dbReference>
<evidence type="ECO:0000256" key="6">
    <source>
        <dbReference type="ARBA" id="ARBA00022561"/>
    </source>
</evidence>
<evidence type="ECO:0000256" key="1">
    <source>
        <dbReference type="ARBA" id="ARBA00004147"/>
    </source>
</evidence>
<reference evidence="18" key="4">
    <citation type="submission" date="2019-05" db="PDB data bank">
        <title>non-expanded bat circovirus with DNA VLP.</title>
        <authorList>
            <person name="Forwood J.K."/>
            <person name="Luque D."/>
            <person name="Mata C.P."/>
            <person name="Das S."/>
            <person name="Raidal S."/>
        </authorList>
    </citation>
    <scope>STRUCTURE BY ELECTRON MICROSCOPY (2.84 ANGSTROMS) OF 43-233</scope>
</reference>
<dbReference type="Pfam" id="PF02443">
    <property type="entry name" value="Circo_capsid"/>
    <property type="match status" value="1"/>
</dbReference>
<dbReference type="EMBL" id="KC339249">
    <property type="protein sequence ID" value="AGL09952.1"/>
    <property type="molecule type" value="Genomic_DNA"/>
</dbReference>
<evidence type="ECO:0007829" key="18">
    <source>
        <dbReference type="PDB" id="6RPK"/>
    </source>
</evidence>
<name>R4L4W6_9CIRC</name>
<dbReference type="GO" id="GO:0043657">
    <property type="term" value="C:host cell"/>
    <property type="evidence" value="ECO:0007669"/>
    <property type="project" value="GOC"/>
</dbReference>
<dbReference type="GO" id="GO:0075732">
    <property type="term" value="P:viral penetration into host nucleus"/>
    <property type="evidence" value="ECO:0007669"/>
    <property type="project" value="UniProtKB-KW"/>
</dbReference>
<dbReference type="EMDB" id="EMD-4979"/>
<keyword evidence="10" id="KW-1161">Viral attachment to host cell</keyword>
<keyword evidence="8" id="KW-0945">Host-virus interaction</keyword>
<keyword evidence="13" id="KW-0238">DNA-binding</keyword>
<keyword evidence="12" id="KW-1164">Virus endocytosis by host</keyword>
<protein>
    <submittedName>
        <fullName evidence="16">Capsid protein</fullName>
    </submittedName>
</protein>
<keyword evidence="6" id="KW-0167">Capsid protein</keyword>